<feature type="compositionally biased region" description="Polar residues" evidence="1">
    <location>
        <begin position="10"/>
        <end position="23"/>
    </location>
</feature>
<dbReference type="EMBL" id="GL379819">
    <property type="protein sequence ID" value="EGT47169.1"/>
    <property type="molecule type" value="Genomic_DNA"/>
</dbReference>
<evidence type="ECO:0000313" key="2">
    <source>
        <dbReference type="EMBL" id="EGT47169.1"/>
    </source>
</evidence>
<dbReference type="OMA" id="SDDFWSQ"/>
<dbReference type="Proteomes" id="UP000008068">
    <property type="component" value="Unassembled WGS sequence"/>
</dbReference>
<dbReference type="FunCoup" id="G0MXT9">
    <property type="interactions" value="1700"/>
</dbReference>
<evidence type="ECO:0000313" key="3">
    <source>
        <dbReference type="Proteomes" id="UP000008068"/>
    </source>
</evidence>
<reference evidence="3" key="1">
    <citation type="submission" date="2011-07" db="EMBL/GenBank/DDBJ databases">
        <authorList>
            <consortium name="Caenorhabditis brenneri Sequencing and Analysis Consortium"/>
            <person name="Wilson R.K."/>
        </authorList>
    </citation>
    <scope>NUCLEOTIDE SEQUENCE [LARGE SCALE GENOMIC DNA]</scope>
    <source>
        <strain evidence="3">PB2801</strain>
    </source>
</reference>
<keyword evidence="3" id="KW-1185">Reference proteome</keyword>
<dbReference type="eggNOG" id="ENOG502TI9F">
    <property type="taxonomic scope" value="Eukaryota"/>
</dbReference>
<feature type="region of interest" description="Disordered" evidence="1">
    <location>
        <begin position="1"/>
        <end position="33"/>
    </location>
</feature>
<gene>
    <name evidence="2" type="ORF">CAEBREN_01286</name>
</gene>
<dbReference type="STRING" id="135651.G0MXT9"/>
<protein>
    <submittedName>
        <fullName evidence="2">Uncharacterized protein</fullName>
    </submittedName>
</protein>
<accession>G0MXT9</accession>
<organism evidence="3">
    <name type="scientific">Caenorhabditis brenneri</name>
    <name type="common">Nematode worm</name>
    <dbReference type="NCBI Taxonomy" id="135651"/>
    <lineage>
        <taxon>Eukaryota</taxon>
        <taxon>Metazoa</taxon>
        <taxon>Ecdysozoa</taxon>
        <taxon>Nematoda</taxon>
        <taxon>Chromadorea</taxon>
        <taxon>Rhabditida</taxon>
        <taxon>Rhabditina</taxon>
        <taxon>Rhabditomorpha</taxon>
        <taxon>Rhabditoidea</taxon>
        <taxon>Rhabditidae</taxon>
        <taxon>Peloderinae</taxon>
        <taxon>Caenorhabditis</taxon>
    </lineage>
</organism>
<sequence>MVDLSEKQSTRVFSRSSQRNTAPVPQRELKKRKSVRFEEVPDENVAATSDFVTKANQEWTFVATCLWVIIQFSKDNILFSNLPEQSRNNTHEGENELLNLCNYFDGEEDFPKLNGNPGESIPYEIFAQQSSINWQPDLDTNDTGSKSPFLVDKNNMEDAFQGRLSCSNIQKSNRSCRIATTEKKVDMCSQLSEEDFWSGVEF</sequence>
<proteinExistence type="predicted"/>
<dbReference type="OrthoDB" id="5826289at2759"/>
<name>G0MXT9_CAEBE</name>
<evidence type="ECO:0000256" key="1">
    <source>
        <dbReference type="SAM" id="MobiDB-lite"/>
    </source>
</evidence>
<dbReference type="AlphaFoldDB" id="G0MXT9"/>
<dbReference type="InParanoid" id="G0MXT9"/>
<dbReference type="HOGENOM" id="CLU_1355715_0_0_1"/>